<dbReference type="VEuPathDB" id="TrichDB:TVAGG3_0590650"/>
<dbReference type="SUPFAM" id="SSF48371">
    <property type="entry name" value="ARM repeat"/>
    <property type="match status" value="3"/>
</dbReference>
<dbReference type="Proteomes" id="UP000001542">
    <property type="component" value="Unassembled WGS sequence"/>
</dbReference>
<sequence>MNLPEKFPLNMLPQVLDCISNYNKQTLLEFNKKLASEEKKLSKEDIKTFNQNIIDKILNSQAAKDIGNGLLFLIPCSRLPVKQIYEAVFKIQTYNKKVRIEKTIKHLRKLFNQENSCLNAFGSFFTPDRCSYIHFLIMAHIFNNASKDTKKNVMATFISLAPNFDKNALTHLTPFISSINQSMFFQFVRPYLDSMMLRSAETIVQFIPDFILPLQFSINYFPKRTYSNFIETLSKLCESQNQNLALLSQTTLSKIAKNISPKCILLNSKSIVAFYSHIDPYPISISLALQILNSKQYSPSARIEIKYFLKRAIEISSEFFDIDDFINNVVIPEKDYSLLYLIADKSKNHDNILNFIKNINDPYIKVLKLKYNNELPSENDISALLTPKLLKEMNKIDINFLDVIFGLTYKIYPETIARGLISALNLTNFQSQIFDCIKKYLNEYNSTFVNAILAAFRIRTPSDLLKLDINPYYFDKLTLNQKTMLLIAGYNLEDDDPELVQSIINTNDGEWGKQTINVLIKLASRPKCHVEIVKWLNNQNISPEYVNLYIMIIKSFNLESDRELIEKIFLKNKGENTGENFLRGILENIPRYKNSSVIISKALSNLDRIEMMNRRILNSSIPQSRNMNEFDFILFLPFMKHLLSENDYISRNAARILAEFSYIQFDHHEYFNYVVKYVDNALIVDYIVMSKLDEQTCNQVAHVLVKSKELSKIALEKFEEDDRFKNSLPVCVLTMHELYSSSLPPFKDYLSIMVGYKLETDTETCPAIALAIEKSPQYQPNFEENIKLLLNNSILYPKIVLKILSHLTNLKNMTNSILECVFAMKKDDIDPKDFNTLMIPKVTQKYPDEIINYYFKQPNFEHVHKDTFKCLKNAFMSSHTLPLNLLEKLERYVNSSSSDQTISIVIECMTVLQVQSPKAIEQHATHIIGTPEAYDTSLVALNFHFAKSQNKINLLKNWITSPVKKDNQNGLETFRYIFLNESEKENANSLLLELVKYCDSSDISIVNSAKSCLMTAALTLGNDALSPIVPSMMDLLESSLPERAEQSIIDVLMAIGNNHKNLFLVHIDNVFKLIAAKGKTKKIEPFLNFLDETLYNSEYPPILRITFNALLKGENTVEILNRILENIDEINKFDELAVTFCHLISNCLVYNDMNIKIKTYQILSLLNLHDEELLNVIDRFVAIRNDQYRNQIFEHFKVFASRLNLEMKEYVYNQIWKFAQEYKTSGSNGTSLWLSCIISELNDTSKLEILLNTLNNPNINSSLQEILLGTLDKLYDLKPSLLQNYNISIEKTVIKQVASELLLKSIMKKISEQLNDVNKSEFVMNVINELTNKRQTTRDMCLSILYDLKHNYNMLSLSVLEKDIYFALCAAINIFHFSNDENAKKLYSFIDKNIFKDLYRTNFDLYLGNYLNVSELEPLVLPVLIKIFNEALKKYTYNSVDTKEIVDSWKNVPNFEEQLKRIVKSKKLTSYGLNILITSINNVNCIEEDKTLVSEVSGSNYSPRIPLSTDTINLICNKLMDVPPGSQDAENISGVLFLYPFLMAYHKNNEQIEKSVFLKLAEQNGLRSSYYERTKTPQESYIHTFGSGSSKPIKSQSTLRLGVFTKSYKNAFIRIGTLFGGREIRNFPPTEPLMVDMLLYMSKYNSKFFVNQTAPFEFHSRLLSLMFSTQADLYTNCMKIVYEVLTNLTEFKDKITYIETMTKFFTTQKVTSSTKLIKDEIIFYIIKEIFPNIETCDKMVNFLTAAFPFINESVKEQCATTIVTKFLVAINTSTILNIPTAISLFFSYVDKSYGTATLITVLSIIKESEDPNIMRCDLLNVVDRIIESYVNVNYVILLLSQNLNDKISHLVLEAISHALGTLNTVTLPEAMQGFLDFLNNLWTKVSPFYNNPRDLNKVYVAKIGAQIINLLDNNDKFNIVNFLFEKNIDISVVSIFYSTLKSPKNFKNDKALEAAKKSMFDYSKTIEILQILQFMTDVKVISNLDRMIYLVNALFKGSYAVPMMCYDELKRLAPEIRQIKIEDSSVLVSGIYFAMKSCKDIPIQLLRKARETIREILIGSSEADAQKATKFREDYFEWIGKSDQNIVQDFKREISEK</sequence>
<accession>A2ED17</accession>
<evidence type="ECO:0000313" key="2">
    <source>
        <dbReference type="Proteomes" id="UP000001542"/>
    </source>
</evidence>
<dbReference type="InParanoid" id="A2ED17"/>
<keyword evidence="2" id="KW-1185">Reference proteome</keyword>
<name>A2ED17_TRIV3</name>
<dbReference type="VEuPathDB" id="TrichDB:TVAG_126290"/>
<dbReference type="OrthoDB" id="10671132at2759"/>
<gene>
    <name evidence="1" type="ORF">TVAG_126290</name>
</gene>
<dbReference type="EMBL" id="DS113357">
    <property type="protein sequence ID" value="EAY09468.1"/>
    <property type="molecule type" value="Genomic_DNA"/>
</dbReference>
<reference evidence="1" key="2">
    <citation type="journal article" date="2007" name="Science">
        <title>Draft genome sequence of the sexually transmitted pathogen Trichomonas vaginalis.</title>
        <authorList>
            <person name="Carlton J.M."/>
            <person name="Hirt R.P."/>
            <person name="Silva J.C."/>
            <person name="Delcher A.L."/>
            <person name="Schatz M."/>
            <person name="Zhao Q."/>
            <person name="Wortman J.R."/>
            <person name="Bidwell S.L."/>
            <person name="Alsmark U.C.M."/>
            <person name="Besteiro S."/>
            <person name="Sicheritz-Ponten T."/>
            <person name="Noel C.J."/>
            <person name="Dacks J.B."/>
            <person name="Foster P.G."/>
            <person name="Simillion C."/>
            <person name="Van de Peer Y."/>
            <person name="Miranda-Saavedra D."/>
            <person name="Barton G.J."/>
            <person name="Westrop G.D."/>
            <person name="Mueller S."/>
            <person name="Dessi D."/>
            <person name="Fiori P.L."/>
            <person name="Ren Q."/>
            <person name="Paulsen I."/>
            <person name="Zhang H."/>
            <person name="Bastida-Corcuera F.D."/>
            <person name="Simoes-Barbosa A."/>
            <person name="Brown M.T."/>
            <person name="Hayes R.D."/>
            <person name="Mukherjee M."/>
            <person name="Okumura C.Y."/>
            <person name="Schneider R."/>
            <person name="Smith A.J."/>
            <person name="Vanacova S."/>
            <person name="Villalvazo M."/>
            <person name="Haas B.J."/>
            <person name="Pertea M."/>
            <person name="Feldblyum T.V."/>
            <person name="Utterback T.R."/>
            <person name="Shu C.L."/>
            <person name="Osoegawa K."/>
            <person name="de Jong P.J."/>
            <person name="Hrdy I."/>
            <person name="Horvathova L."/>
            <person name="Zubacova Z."/>
            <person name="Dolezal P."/>
            <person name="Malik S.B."/>
            <person name="Logsdon J.M. Jr."/>
            <person name="Henze K."/>
            <person name="Gupta A."/>
            <person name="Wang C.C."/>
            <person name="Dunne R.L."/>
            <person name="Upcroft J.A."/>
            <person name="Upcroft P."/>
            <person name="White O."/>
            <person name="Salzberg S.L."/>
            <person name="Tang P."/>
            <person name="Chiu C.-H."/>
            <person name="Lee Y.-S."/>
            <person name="Embley T.M."/>
            <person name="Coombs G.H."/>
            <person name="Mottram J.C."/>
            <person name="Tachezy J."/>
            <person name="Fraser-Liggett C.M."/>
            <person name="Johnson P.J."/>
        </authorList>
    </citation>
    <scope>NUCLEOTIDE SEQUENCE [LARGE SCALE GENOMIC DNA]</scope>
    <source>
        <strain evidence="1">G3</strain>
    </source>
</reference>
<organism evidence="1 2">
    <name type="scientific">Trichomonas vaginalis (strain ATCC PRA-98 / G3)</name>
    <dbReference type="NCBI Taxonomy" id="412133"/>
    <lineage>
        <taxon>Eukaryota</taxon>
        <taxon>Metamonada</taxon>
        <taxon>Parabasalia</taxon>
        <taxon>Trichomonadida</taxon>
        <taxon>Trichomonadidae</taxon>
        <taxon>Trichomonas</taxon>
    </lineage>
</organism>
<evidence type="ECO:0000313" key="1">
    <source>
        <dbReference type="EMBL" id="EAY09468.1"/>
    </source>
</evidence>
<dbReference type="RefSeq" id="XP_001321691.1">
    <property type="nucleotide sequence ID" value="XM_001321656.1"/>
</dbReference>
<protein>
    <submittedName>
        <fullName evidence="1">Uncharacterized protein</fullName>
    </submittedName>
</protein>
<dbReference type="KEGG" id="tva:4767387"/>
<reference evidence="1" key="1">
    <citation type="submission" date="2006-10" db="EMBL/GenBank/DDBJ databases">
        <authorList>
            <person name="Amadeo P."/>
            <person name="Zhao Q."/>
            <person name="Wortman J."/>
            <person name="Fraser-Liggett C."/>
            <person name="Carlton J."/>
        </authorList>
    </citation>
    <scope>NUCLEOTIDE SEQUENCE</scope>
    <source>
        <strain evidence="1">G3</strain>
    </source>
</reference>
<dbReference type="InterPro" id="IPR016024">
    <property type="entry name" value="ARM-type_fold"/>
</dbReference>
<proteinExistence type="predicted"/>